<evidence type="ECO:0000313" key="1">
    <source>
        <dbReference type="EMBL" id="MBJ8349760.1"/>
    </source>
</evidence>
<dbReference type="AlphaFoldDB" id="A0A934PAD7"/>
<sequence>MNKKNRVFPLISDDEAIIEAPKTMRLYDNEDLITNINGHYVDKNFDDITSDYRFVSEVPNIDKTAPERVEVHNAGKSYAAIAREEARKDIKRKRQTYLSKELTHSSKSIFSKKVLPSFPKHNSDLHRIASKLHQDDYILADIMLNDAQNEEVIVNKKKKNSYDFLKKSQIYNKKEMIQHKERKVAQELNLSRFEDIN</sequence>
<keyword evidence="2" id="KW-1185">Reference proteome</keyword>
<protein>
    <submittedName>
        <fullName evidence="1">Uncharacterized protein</fullName>
    </submittedName>
</protein>
<proteinExistence type="predicted"/>
<evidence type="ECO:0000313" key="2">
    <source>
        <dbReference type="Proteomes" id="UP000644875"/>
    </source>
</evidence>
<name>A0A934PAD7_9STRE</name>
<comment type="caution">
    <text evidence="1">The sequence shown here is derived from an EMBL/GenBank/DDBJ whole genome shotgun (WGS) entry which is preliminary data.</text>
</comment>
<gene>
    <name evidence="1" type="ORF">JHK64_03810</name>
</gene>
<organism evidence="1 2">
    <name type="scientific">Streptococcus zalophi</name>
    <dbReference type="NCBI Taxonomy" id="640031"/>
    <lineage>
        <taxon>Bacteria</taxon>
        <taxon>Bacillati</taxon>
        <taxon>Bacillota</taxon>
        <taxon>Bacilli</taxon>
        <taxon>Lactobacillales</taxon>
        <taxon>Streptococcaceae</taxon>
        <taxon>Streptococcus</taxon>
    </lineage>
</organism>
<accession>A0A934PAD7</accession>
<dbReference type="Proteomes" id="UP000644875">
    <property type="component" value="Unassembled WGS sequence"/>
</dbReference>
<dbReference type="RefSeq" id="WP_199567682.1">
    <property type="nucleotide sequence ID" value="NZ_JAENBP010000003.1"/>
</dbReference>
<dbReference type="EMBL" id="JAENBP010000003">
    <property type="protein sequence ID" value="MBJ8349760.1"/>
    <property type="molecule type" value="Genomic_DNA"/>
</dbReference>
<reference evidence="1 2" key="1">
    <citation type="journal article" date="2021" name="Int. J. Syst. Evol. Microbiol.">
        <title>Streptococcus vicugnae sp. nov., isolated from faeces of alpacas (Vicugna pacos) and cattle (Bos taurus), Streptococcus zalophi sp. nov., and Streptococcus pacificus sp. nov., isolated from respiratory tract of California sea lions (Zalophus californianus).</title>
        <authorList>
            <person name="Volokhov D.V."/>
            <person name="Zagorodnyaya T.A."/>
            <person name="Shen Z."/>
            <person name="Blom J."/>
            <person name="Furtak V.A."/>
            <person name="Eisenberg T."/>
            <person name="Fan P."/>
            <person name="Jeong K.C."/>
            <person name="Gao Y."/>
            <person name="Zhang S."/>
            <person name="Amselle M."/>
        </authorList>
    </citation>
    <scope>NUCLEOTIDE SEQUENCE [LARGE SCALE GENOMIC DNA]</scope>
    <source>
        <strain evidence="2">CSL7508-lung</strain>
    </source>
</reference>